<dbReference type="InterPro" id="IPR051932">
    <property type="entry name" value="Bact_StressResp_Reg"/>
</dbReference>
<dbReference type="InterPro" id="IPR036513">
    <property type="entry name" value="STAS_dom_sf"/>
</dbReference>
<protein>
    <submittedName>
        <fullName evidence="3">RsbT co-antagonist protein RsbR</fullName>
    </submittedName>
</protein>
<reference evidence="3 4" key="1">
    <citation type="submission" date="2019-03" db="EMBL/GenBank/DDBJ databases">
        <title>Genomic Encyclopedia of Type Strains, Phase IV (KMG-IV): sequencing the most valuable type-strain genomes for metagenomic binning, comparative biology and taxonomic classification.</title>
        <authorList>
            <person name="Goeker M."/>
        </authorList>
    </citation>
    <scope>NUCLEOTIDE SEQUENCE [LARGE SCALE GENOMIC DNA]</scope>
    <source>
        <strain evidence="3 4">DSM 11170</strain>
    </source>
</reference>
<organism evidence="3 4">
    <name type="scientific">Heliophilum fasciatum</name>
    <dbReference type="NCBI Taxonomy" id="35700"/>
    <lineage>
        <taxon>Bacteria</taxon>
        <taxon>Bacillati</taxon>
        <taxon>Bacillota</taxon>
        <taxon>Clostridia</taxon>
        <taxon>Eubacteriales</taxon>
        <taxon>Heliobacteriaceae</taxon>
        <taxon>Heliophilum</taxon>
    </lineage>
</organism>
<dbReference type="PANTHER" id="PTHR33745">
    <property type="entry name" value="RSBT ANTAGONIST PROTEIN RSBS-RELATED"/>
    <property type="match status" value="1"/>
</dbReference>
<name>A0A4V2SY68_9FIRM</name>
<evidence type="ECO:0000259" key="2">
    <source>
        <dbReference type="PROSITE" id="PS50801"/>
    </source>
</evidence>
<evidence type="ECO:0000313" key="3">
    <source>
        <dbReference type="EMBL" id="TCP68886.1"/>
    </source>
</evidence>
<accession>A0A4V2SY68</accession>
<gene>
    <name evidence="3" type="ORF">EDD73_10147</name>
</gene>
<proteinExistence type="predicted"/>
<evidence type="ECO:0000256" key="1">
    <source>
        <dbReference type="ARBA" id="ARBA00022553"/>
    </source>
</evidence>
<keyword evidence="4" id="KW-1185">Reference proteome</keyword>
<dbReference type="PANTHER" id="PTHR33745:SF3">
    <property type="entry name" value="RSBT CO-ANTAGONIST PROTEIN RSBRC"/>
    <property type="match status" value="1"/>
</dbReference>
<dbReference type="InterPro" id="IPR025751">
    <property type="entry name" value="RsbRD_N_dom"/>
</dbReference>
<sequence length="288" mass="32201">MSEWAEKVIGIFSNRRDDILRMWLESQQKNGYRGMYERIGERELYRQSNDLFEAMIDAAGQVGFASVRKPEWQAVADLVAEITAQRTRTGFSVMETVTYVFALKTVLIEILRQEQPDDIGCFVAEVVTITHALDEMALIATSAYVKTREEIILRQQQEMLDLSTPVIRVWDGILVLPLIGTLDSSRSQVITETLLQEIVSSNSDIAILDISGVPLVDTLVAQHILKTMAAARLMGAECIISGIRPEIAQTIVHLGVDLSQIKTKATLAGALKWAFDMRQLTVVHNAKR</sequence>
<dbReference type="EMBL" id="SLXT01000001">
    <property type="protein sequence ID" value="TCP68886.1"/>
    <property type="molecule type" value="Genomic_DNA"/>
</dbReference>
<dbReference type="Proteomes" id="UP000294813">
    <property type="component" value="Unassembled WGS sequence"/>
</dbReference>
<dbReference type="OrthoDB" id="9800154at2"/>
<dbReference type="CDD" id="cd07041">
    <property type="entry name" value="STAS_RsbR_RsbS_like"/>
    <property type="match status" value="1"/>
</dbReference>
<dbReference type="Pfam" id="PF14361">
    <property type="entry name" value="RsbRD_N"/>
    <property type="match status" value="1"/>
</dbReference>
<evidence type="ECO:0000313" key="4">
    <source>
        <dbReference type="Proteomes" id="UP000294813"/>
    </source>
</evidence>
<dbReference type="RefSeq" id="WP_131917639.1">
    <property type="nucleotide sequence ID" value="NZ_JAOQNU010000001.1"/>
</dbReference>
<dbReference type="Pfam" id="PF01740">
    <property type="entry name" value="STAS"/>
    <property type="match status" value="1"/>
</dbReference>
<dbReference type="AlphaFoldDB" id="A0A4V2SY68"/>
<keyword evidence="1" id="KW-0597">Phosphoprotein</keyword>
<dbReference type="InterPro" id="IPR002645">
    <property type="entry name" value="STAS_dom"/>
</dbReference>
<comment type="caution">
    <text evidence="3">The sequence shown here is derived from an EMBL/GenBank/DDBJ whole genome shotgun (WGS) entry which is preliminary data.</text>
</comment>
<feature type="domain" description="STAS" evidence="2">
    <location>
        <begin position="163"/>
        <end position="274"/>
    </location>
</feature>
<dbReference type="Gene3D" id="3.30.750.24">
    <property type="entry name" value="STAS domain"/>
    <property type="match status" value="1"/>
</dbReference>
<dbReference type="PROSITE" id="PS50801">
    <property type="entry name" value="STAS"/>
    <property type="match status" value="1"/>
</dbReference>
<dbReference type="SUPFAM" id="SSF52091">
    <property type="entry name" value="SpoIIaa-like"/>
    <property type="match status" value="1"/>
</dbReference>